<feature type="domain" description="CxC2-like cysteine cluster KDZ transposase-associated" evidence="2">
    <location>
        <begin position="208"/>
        <end position="295"/>
    </location>
</feature>
<evidence type="ECO:0000259" key="2">
    <source>
        <dbReference type="Pfam" id="PF18803"/>
    </source>
</evidence>
<reference evidence="3 4" key="1">
    <citation type="submission" date="2022-09" db="EMBL/GenBank/DDBJ databases">
        <authorList>
            <person name="Palmer J.M."/>
        </authorList>
    </citation>
    <scope>NUCLEOTIDE SEQUENCE [LARGE SCALE GENOMIC DNA]</scope>
    <source>
        <strain evidence="3 4">DSM 7382</strain>
    </source>
</reference>
<feature type="region of interest" description="Disordered" evidence="1">
    <location>
        <begin position="81"/>
        <end position="121"/>
    </location>
</feature>
<feature type="compositionally biased region" description="Polar residues" evidence="1">
    <location>
        <begin position="81"/>
        <end position="105"/>
    </location>
</feature>
<accession>A0AAW0F8Z9</accession>
<sequence>MTSKKNRPTKKARYEPPDMIPVQQGIATHIVSADGTTTHTRYLSPRKEKTYNEESVNASDSGGILPSLVNYASQMLGISSSSDASVTEPSNEQSKLDSSNSSAETMDSRESESQKKAKTNNTIKPHVTTFGFIRGWAQTMLNVMLSRETDPHIGKPCYECRSPEAPYHCYDCFSAPLLCRDCIIGCHRWSPLHRILCWNDHYFERRGLKDLGYTLYLGHHGKQCHNQITTGVKSTDPKTSTVTVVDTTGIHLVDVMYCKCPTEASAFGEDHPVQLWKAGLWPATYTRPQTVFSLHV</sequence>
<evidence type="ECO:0000313" key="4">
    <source>
        <dbReference type="Proteomes" id="UP001385951"/>
    </source>
</evidence>
<feature type="region of interest" description="Disordered" evidence="1">
    <location>
        <begin position="32"/>
        <end position="63"/>
    </location>
</feature>
<name>A0AAW0F8Z9_9APHY</name>
<evidence type="ECO:0000313" key="3">
    <source>
        <dbReference type="EMBL" id="KAK7677490.1"/>
    </source>
</evidence>
<evidence type="ECO:0000256" key="1">
    <source>
        <dbReference type="SAM" id="MobiDB-lite"/>
    </source>
</evidence>
<protein>
    <recommendedName>
        <fullName evidence="2">CxC2-like cysteine cluster KDZ transposase-associated domain-containing protein</fullName>
    </recommendedName>
</protein>
<dbReference type="Proteomes" id="UP001385951">
    <property type="component" value="Unassembled WGS sequence"/>
</dbReference>
<organism evidence="3 4">
    <name type="scientific">Cerrena zonata</name>
    <dbReference type="NCBI Taxonomy" id="2478898"/>
    <lineage>
        <taxon>Eukaryota</taxon>
        <taxon>Fungi</taxon>
        <taxon>Dikarya</taxon>
        <taxon>Basidiomycota</taxon>
        <taxon>Agaricomycotina</taxon>
        <taxon>Agaricomycetes</taxon>
        <taxon>Polyporales</taxon>
        <taxon>Cerrenaceae</taxon>
        <taxon>Cerrena</taxon>
    </lineage>
</organism>
<comment type="caution">
    <text evidence="3">The sequence shown here is derived from an EMBL/GenBank/DDBJ whole genome shotgun (WGS) entry which is preliminary data.</text>
</comment>
<feature type="compositionally biased region" description="Basic and acidic residues" evidence="1">
    <location>
        <begin position="106"/>
        <end position="115"/>
    </location>
</feature>
<keyword evidence="4" id="KW-1185">Reference proteome</keyword>
<proteinExistence type="predicted"/>
<dbReference type="InterPro" id="IPR041457">
    <property type="entry name" value="CxC2_KDZ-assoc"/>
</dbReference>
<dbReference type="EMBL" id="JASBNA010000087">
    <property type="protein sequence ID" value="KAK7677490.1"/>
    <property type="molecule type" value="Genomic_DNA"/>
</dbReference>
<dbReference type="AlphaFoldDB" id="A0AAW0F8Z9"/>
<dbReference type="Pfam" id="PF18803">
    <property type="entry name" value="CxC2"/>
    <property type="match status" value="1"/>
</dbReference>
<gene>
    <name evidence="3" type="ORF">QCA50_019496</name>
</gene>